<dbReference type="PROSITE" id="PS00177">
    <property type="entry name" value="TOPOISOMERASE_II"/>
    <property type="match status" value="1"/>
</dbReference>
<dbReference type="SMART" id="SM00433">
    <property type="entry name" value="TOP2c"/>
    <property type="match status" value="1"/>
</dbReference>
<keyword evidence="7" id="KW-0799">Topoisomerase</keyword>
<sequence>MSSANATASATAYDASSIQALSGLAHVRHRPLMYLGSAGMGVAGLHHLIWEIVDNSVDEAMGGHGDRIVVILHRDGSVEVRDEGRGIPVDPFKDGPHAGRSALEVVLTETNAGGKFDGGSYKVSGGLHGVGASVVTGLSTRLDAEVWRNGRRHALSLKLVKERNGALIPGVVDQPLRDVGPARSKSTTGTIIRFWPDLSLFSDEHGVPFTKPQWSTRMIGERFRHKSFVHPGLAFELRDERDPANPVVTEWCSQGGVADLVAELTSESDAVSPVLSFHGEVDDTAVHAAMAWTVDGRDTSIGYANGVSTPEGGMHITGFRTAITEAVQRFVTDRGLLKDKEQVPTTRDIFGAAMTVVSIMIPGPQFAGNSKSKLMNSEASARARAVVLPIMTRWLEENPADAKRVADLAVSAMRTRTKSNAEQQAARALLSKGSKSRNGLPPKLRDCTGKTDRPKELLIVEGDSAGGTALDARDPSFQAILPLRGKPLNTYKESVDRVVKSLADLILSMGCGIGEDFDLDEFRYDRIVVVADADNDGLHIRSLIEAFLYTWCPGFIESGRLFYAMPPLWSTTLRGERIYLADDAALAAFRAEHPDHRAHVSRMKGLGEMDHQELRLVIGSGRTIGRVVVDDPAGLAKLTEKLFGPKSDARKAWFLERTGETLSVGSSVGGSN</sequence>
<dbReference type="InterPro" id="IPR006171">
    <property type="entry name" value="TOPRIM_dom"/>
</dbReference>
<dbReference type="InterPro" id="IPR000565">
    <property type="entry name" value="Topo_IIA_B"/>
</dbReference>
<dbReference type="Gene3D" id="3.30.565.10">
    <property type="entry name" value="Histidine kinase-like ATPase, C-terminal domain"/>
    <property type="match status" value="1"/>
</dbReference>
<proteinExistence type="inferred from homology"/>
<evidence type="ECO:0000256" key="6">
    <source>
        <dbReference type="ARBA" id="ARBA00022840"/>
    </source>
</evidence>
<dbReference type="SUPFAM" id="SSF54211">
    <property type="entry name" value="Ribosomal protein S5 domain 2-like"/>
    <property type="match status" value="1"/>
</dbReference>
<dbReference type="GO" id="GO:0006265">
    <property type="term" value="P:DNA topological change"/>
    <property type="evidence" value="ECO:0007669"/>
    <property type="project" value="InterPro"/>
</dbReference>
<evidence type="ECO:0000256" key="2">
    <source>
        <dbReference type="ARBA" id="ARBA00001946"/>
    </source>
</evidence>
<dbReference type="InterPro" id="IPR013760">
    <property type="entry name" value="Topo_IIA-like_dom_sf"/>
</dbReference>
<evidence type="ECO:0000256" key="4">
    <source>
        <dbReference type="ARBA" id="ARBA00012895"/>
    </source>
</evidence>
<name>A0A6J6EYV6_9ZZZZ</name>
<evidence type="ECO:0000256" key="3">
    <source>
        <dbReference type="ARBA" id="ARBA00010708"/>
    </source>
</evidence>
<dbReference type="PRINTS" id="PR00418">
    <property type="entry name" value="TPI2FAMILY"/>
</dbReference>
<dbReference type="InterPro" id="IPR013759">
    <property type="entry name" value="Topo_IIA_B_C"/>
</dbReference>
<dbReference type="SUPFAM" id="SSF56719">
    <property type="entry name" value="Type II DNA topoisomerase"/>
    <property type="match status" value="1"/>
</dbReference>
<dbReference type="InterPro" id="IPR020568">
    <property type="entry name" value="Ribosomal_Su5_D2-typ_SF"/>
</dbReference>
<dbReference type="Pfam" id="PF00204">
    <property type="entry name" value="DNA_gyraseB"/>
    <property type="match status" value="1"/>
</dbReference>
<keyword evidence="5" id="KW-0547">Nucleotide-binding</keyword>
<reference evidence="12" key="1">
    <citation type="submission" date="2020-05" db="EMBL/GenBank/DDBJ databases">
        <authorList>
            <person name="Chiriac C."/>
            <person name="Salcher M."/>
            <person name="Ghai R."/>
            <person name="Kavagutti S V."/>
        </authorList>
    </citation>
    <scope>NUCLEOTIDE SEQUENCE</scope>
</reference>
<dbReference type="InterPro" id="IPR003594">
    <property type="entry name" value="HATPase_dom"/>
</dbReference>
<feature type="region of interest" description="Disordered" evidence="10">
    <location>
        <begin position="417"/>
        <end position="451"/>
    </location>
</feature>
<evidence type="ECO:0000256" key="5">
    <source>
        <dbReference type="ARBA" id="ARBA00022741"/>
    </source>
</evidence>
<evidence type="ECO:0000256" key="7">
    <source>
        <dbReference type="ARBA" id="ARBA00023029"/>
    </source>
</evidence>
<feature type="domain" description="Toprim" evidence="11">
    <location>
        <begin position="455"/>
        <end position="567"/>
    </location>
</feature>
<keyword evidence="8" id="KW-0238">DNA-binding</keyword>
<evidence type="ECO:0000259" key="11">
    <source>
        <dbReference type="PROSITE" id="PS50880"/>
    </source>
</evidence>
<keyword evidence="6" id="KW-0067">ATP-binding</keyword>
<dbReference type="InterPro" id="IPR036890">
    <property type="entry name" value="HATPase_C_sf"/>
</dbReference>
<evidence type="ECO:0000256" key="8">
    <source>
        <dbReference type="ARBA" id="ARBA00023125"/>
    </source>
</evidence>
<dbReference type="SMART" id="SM00387">
    <property type="entry name" value="HATPase_c"/>
    <property type="match status" value="1"/>
</dbReference>
<dbReference type="InterPro" id="IPR013506">
    <property type="entry name" value="Topo_IIA_bsu_dom2"/>
</dbReference>
<dbReference type="PANTHER" id="PTHR45866">
    <property type="entry name" value="DNA GYRASE/TOPOISOMERASE SUBUNIT B"/>
    <property type="match status" value="1"/>
</dbReference>
<comment type="catalytic activity">
    <reaction evidence="1">
        <text>ATP-dependent breakage, passage and rejoining of double-stranded DNA.</text>
        <dbReference type="EC" id="5.6.2.2"/>
    </reaction>
</comment>
<dbReference type="PRINTS" id="PR01159">
    <property type="entry name" value="DNAGYRASEB"/>
</dbReference>
<dbReference type="GO" id="GO:0003677">
    <property type="term" value="F:DNA binding"/>
    <property type="evidence" value="ECO:0007669"/>
    <property type="project" value="UniProtKB-KW"/>
</dbReference>
<comment type="cofactor">
    <cofactor evidence="2">
        <name>Mg(2+)</name>
        <dbReference type="ChEBI" id="CHEBI:18420"/>
    </cofactor>
</comment>
<protein>
    <recommendedName>
        <fullName evidence="4">DNA topoisomerase (ATP-hydrolyzing)</fullName>
        <ecNumber evidence="4">5.6.2.2</ecNumber>
    </recommendedName>
</protein>
<evidence type="ECO:0000256" key="10">
    <source>
        <dbReference type="SAM" id="MobiDB-lite"/>
    </source>
</evidence>
<dbReference type="Gene3D" id="3.30.230.10">
    <property type="match status" value="1"/>
</dbReference>
<organism evidence="12">
    <name type="scientific">freshwater metagenome</name>
    <dbReference type="NCBI Taxonomy" id="449393"/>
    <lineage>
        <taxon>unclassified sequences</taxon>
        <taxon>metagenomes</taxon>
        <taxon>ecological metagenomes</taxon>
    </lineage>
</organism>
<dbReference type="EMBL" id="CAEZSR010000159">
    <property type="protein sequence ID" value="CAB4581721.1"/>
    <property type="molecule type" value="Genomic_DNA"/>
</dbReference>
<dbReference type="Pfam" id="PF02518">
    <property type="entry name" value="HATPase_c"/>
    <property type="match status" value="1"/>
</dbReference>
<gene>
    <name evidence="12" type="ORF">UFOPK1493_03137</name>
</gene>
<comment type="similarity">
    <text evidence="3">Belongs to the type II topoisomerase GyrB family.</text>
</comment>
<dbReference type="GO" id="GO:0005524">
    <property type="term" value="F:ATP binding"/>
    <property type="evidence" value="ECO:0007669"/>
    <property type="project" value="UniProtKB-KW"/>
</dbReference>
<keyword evidence="9" id="KW-0413">Isomerase</keyword>
<dbReference type="PANTHER" id="PTHR45866:SF1">
    <property type="entry name" value="DNA GYRASE SUBUNIT B, MITOCHONDRIAL"/>
    <property type="match status" value="1"/>
</dbReference>
<evidence type="ECO:0000256" key="1">
    <source>
        <dbReference type="ARBA" id="ARBA00000185"/>
    </source>
</evidence>
<evidence type="ECO:0000313" key="12">
    <source>
        <dbReference type="EMBL" id="CAB4581721.1"/>
    </source>
</evidence>
<dbReference type="InterPro" id="IPR001241">
    <property type="entry name" value="Topo_IIA"/>
</dbReference>
<dbReference type="Gene3D" id="3.40.50.670">
    <property type="match status" value="1"/>
</dbReference>
<accession>A0A6J6EYV6</accession>
<dbReference type="Pfam" id="PF01751">
    <property type="entry name" value="Toprim"/>
    <property type="match status" value="1"/>
</dbReference>
<dbReference type="EC" id="5.6.2.2" evidence="4"/>
<evidence type="ECO:0000256" key="9">
    <source>
        <dbReference type="ARBA" id="ARBA00023235"/>
    </source>
</evidence>
<dbReference type="AlphaFoldDB" id="A0A6J6EYV6"/>
<dbReference type="InterPro" id="IPR014721">
    <property type="entry name" value="Ribsml_uS5_D2-typ_fold_subgr"/>
</dbReference>
<dbReference type="SUPFAM" id="SSF55874">
    <property type="entry name" value="ATPase domain of HSP90 chaperone/DNA topoisomerase II/histidine kinase"/>
    <property type="match status" value="1"/>
</dbReference>
<dbReference type="CDD" id="cd16928">
    <property type="entry name" value="HATPase_GyrB-like"/>
    <property type="match status" value="1"/>
</dbReference>
<dbReference type="GO" id="GO:0003918">
    <property type="term" value="F:DNA topoisomerase type II (double strand cut, ATP-hydrolyzing) activity"/>
    <property type="evidence" value="ECO:0007669"/>
    <property type="project" value="UniProtKB-EC"/>
</dbReference>
<dbReference type="PROSITE" id="PS50880">
    <property type="entry name" value="TOPRIM"/>
    <property type="match status" value="1"/>
</dbReference>
<dbReference type="InterPro" id="IPR018522">
    <property type="entry name" value="TopoIIA_CS"/>
</dbReference>